<dbReference type="AlphaFoldDB" id="A0A815IJF8"/>
<evidence type="ECO:0000313" key="3">
    <source>
        <dbReference type="Proteomes" id="UP000663854"/>
    </source>
</evidence>
<dbReference type="Proteomes" id="UP000663854">
    <property type="component" value="Unassembled WGS sequence"/>
</dbReference>
<comment type="caution">
    <text evidence="1">The sequence shown here is derived from an EMBL/GenBank/DDBJ whole genome shotgun (WGS) entry which is preliminary data.</text>
</comment>
<keyword evidence="4" id="KW-1185">Reference proteome</keyword>
<protein>
    <submittedName>
        <fullName evidence="1">Uncharacterized protein</fullName>
    </submittedName>
</protein>
<evidence type="ECO:0000313" key="1">
    <source>
        <dbReference type="EMBL" id="CAF1366697.1"/>
    </source>
</evidence>
<gene>
    <name evidence="2" type="ORF">JXQ802_LOCUS49224</name>
    <name evidence="1" type="ORF">PYM288_LOCUS33150</name>
</gene>
<evidence type="ECO:0000313" key="4">
    <source>
        <dbReference type="Proteomes" id="UP000663870"/>
    </source>
</evidence>
<name>A0A815IJF8_9BILA</name>
<reference evidence="1" key="1">
    <citation type="submission" date="2021-02" db="EMBL/GenBank/DDBJ databases">
        <authorList>
            <person name="Nowell W R."/>
        </authorList>
    </citation>
    <scope>NUCLEOTIDE SEQUENCE</scope>
</reference>
<sequence>MSSSNFFSQFKARSDGLNEIYSYFPAFEPPKNYNLIFLHKQTSTEILNHAIQVASDSYSFIIDTQHEQSKSLPSIIQILCSSSKHPPLILLVEVLYLKSYFSTRTYDSKKEEKIKKIFKEIFALNKNVLAWGNPVDKLAPFYHYKLFNETDLKQPNLINIHEHFSDWYKVAFPNCILNLMGLNKRPYSLQKALALVFDEWLNTKIQYGPWNCGIDTNLKTYNYQWSSNNNKNYHEFIQEQIQYREEMKKLSFTKRFIKNIIMRTPENCSHQKRHLSGEDEQEEQQRQILRIMQQLQQEIRSPLSLVTTGSTSFQQQQHLQGQEVVQQMVPESEDELLLILTQGQQQAESATHAMLSQQQFQYQQQFPVENYVPLTLKEYNKDRWAYLPTFPYLKSDKSNDIPLLLANVSSSILGSNDLNRRYATCYDGPFIAIILSDQMNSYMYDCFKRNFNDLIERLKINPAIIDFNLRRWQRIIERFQLLQRIFSRRFTRLNNNNVPVFAQQDMNFPNNLLKLDEVELKIGLEFFLQIDVDLFYMKTCVFRDARPRSLDEGLFCKSQLPIVRYSFQACHKISCTLCESSTAIIQFDSGRTHRFVNGYHAILNCPVTCQTKNIIYALTCPCGEYDFIGSTSSNISEVIESIRENGSQYMHETLISINSSLCSQKEFIRLYQHAAHCSKAIQLFLNVNTAYDCFIPMTFEQAMMDDRNQIMELSPVSDFSDLFMQYVPIPPKNYIFSNCQQEKQRKFFEKSYLIKSDDEKLFTSVDFYNVSIIAVLPENCSTLLRQVLECLFATHAETKLNMFNLRTKDTYELYGLPYHRVWCENIGCSTPMTS</sequence>
<dbReference type="EMBL" id="CAJNOH010004344">
    <property type="protein sequence ID" value="CAF1366697.1"/>
    <property type="molecule type" value="Genomic_DNA"/>
</dbReference>
<accession>A0A815IJF8</accession>
<proteinExistence type="predicted"/>
<dbReference type="Proteomes" id="UP000663870">
    <property type="component" value="Unassembled WGS sequence"/>
</dbReference>
<dbReference type="EMBL" id="CAJNOL010005759">
    <property type="protein sequence ID" value="CAF1609330.1"/>
    <property type="molecule type" value="Genomic_DNA"/>
</dbReference>
<evidence type="ECO:0000313" key="2">
    <source>
        <dbReference type="EMBL" id="CAF1609330.1"/>
    </source>
</evidence>
<organism evidence="1 3">
    <name type="scientific">Rotaria sordida</name>
    <dbReference type="NCBI Taxonomy" id="392033"/>
    <lineage>
        <taxon>Eukaryota</taxon>
        <taxon>Metazoa</taxon>
        <taxon>Spiralia</taxon>
        <taxon>Gnathifera</taxon>
        <taxon>Rotifera</taxon>
        <taxon>Eurotatoria</taxon>
        <taxon>Bdelloidea</taxon>
        <taxon>Philodinida</taxon>
        <taxon>Philodinidae</taxon>
        <taxon>Rotaria</taxon>
    </lineage>
</organism>